<dbReference type="GeneID" id="81471329"/>
<dbReference type="RefSeq" id="WP_187572161.1">
    <property type="nucleotide sequence ID" value="NZ_CP060731.1"/>
</dbReference>
<dbReference type="Gene3D" id="3.30.450.40">
    <property type="match status" value="1"/>
</dbReference>
<dbReference type="GO" id="GO:0071111">
    <property type="term" value="F:cyclic-guanylate-specific phosphodiesterase activity"/>
    <property type="evidence" value="ECO:0007669"/>
    <property type="project" value="InterPro"/>
</dbReference>
<dbReference type="PANTHER" id="PTHR33121">
    <property type="entry name" value="CYCLIC DI-GMP PHOSPHODIESTERASE PDEF"/>
    <property type="match status" value="1"/>
</dbReference>
<evidence type="ECO:0000313" key="3">
    <source>
        <dbReference type="Proteomes" id="UP000515838"/>
    </source>
</evidence>
<dbReference type="PROSITE" id="PS50883">
    <property type="entry name" value="EAL"/>
    <property type="match status" value="1"/>
</dbReference>
<evidence type="ECO:0000313" key="2">
    <source>
        <dbReference type="EMBL" id="QNN76334.1"/>
    </source>
</evidence>
<reference evidence="2 3" key="1">
    <citation type="submission" date="2020-08" db="EMBL/GenBank/DDBJ databases">
        <title>Streptomycin Non-resistant strain, P. mexicana.</title>
        <authorList>
            <person name="Ganesh-Kumar S."/>
            <person name="Zhe T."/>
            <person name="Yu Z."/>
            <person name="Min Y."/>
        </authorList>
    </citation>
    <scope>NUCLEOTIDE SEQUENCE [LARGE SCALE GENOMIC DNA]</scope>
    <source>
        <strain evidence="2 3">GTZY2</strain>
    </source>
</reference>
<proteinExistence type="predicted"/>
<dbReference type="AlphaFoldDB" id="A0A7G9T8A9"/>
<name>A0A7G9T8A9_PSEMX</name>
<evidence type="ECO:0000259" key="1">
    <source>
        <dbReference type="PROSITE" id="PS50883"/>
    </source>
</evidence>
<dbReference type="Gene3D" id="3.20.20.450">
    <property type="entry name" value="EAL domain"/>
    <property type="match status" value="1"/>
</dbReference>
<dbReference type="InterPro" id="IPR029016">
    <property type="entry name" value="GAF-like_dom_sf"/>
</dbReference>
<dbReference type="Pfam" id="PF13185">
    <property type="entry name" value="GAF_2"/>
    <property type="match status" value="1"/>
</dbReference>
<dbReference type="InterPro" id="IPR050706">
    <property type="entry name" value="Cyclic-di-GMP_PDE-like"/>
</dbReference>
<dbReference type="SUPFAM" id="SSF141868">
    <property type="entry name" value="EAL domain-like"/>
    <property type="match status" value="1"/>
</dbReference>
<sequence length="418" mass="45637">MIDRSIHDALLSDAWLEGGPGAAAIGRNVDRMLDAVRRHLDMDVAFVSEFNGRDRVFRHVACRLDPAPIRPGDSSPLEEGYCMRVVEGQIPQLIPDTGAIPVLHDIPETRTLPIGAHISVPILLRDGRVYGTFCCFSLASNMSLGQRDLHMMRAFADLLAYQIDGDLDAMKAHEEKVARVTAVLELGQPHIVYQPIFRSSERRIVGVECLSRFRLEPQRTPDVWFAEAREIGLGVRLELNAILTALDGLRGVAGDFHVGLNVSPQTLISGGVDGYIDDLEPHRVVLEITEHSLVDDYGLLNRRLAPLREAGVRVAVDDAGAGYASMRHVLAIHPDIIKLDLSLTRGIDTDSPRRALAAALIEFARQTQSQVVAEGVETASELAALQALGVDDVQGYHLARPLEADALARMLAGEGSRS</sequence>
<protein>
    <submittedName>
        <fullName evidence="2">EAL domain-containing protein</fullName>
    </submittedName>
</protein>
<gene>
    <name evidence="2" type="ORF">IAE60_10140</name>
</gene>
<dbReference type="InterPro" id="IPR035919">
    <property type="entry name" value="EAL_sf"/>
</dbReference>
<feature type="domain" description="EAL" evidence="1">
    <location>
        <begin position="173"/>
        <end position="415"/>
    </location>
</feature>
<accession>A0A7G9T8A9</accession>
<dbReference type="Pfam" id="PF00563">
    <property type="entry name" value="EAL"/>
    <property type="match status" value="1"/>
</dbReference>
<dbReference type="InterPro" id="IPR003018">
    <property type="entry name" value="GAF"/>
</dbReference>
<dbReference type="Proteomes" id="UP000515838">
    <property type="component" value="Chromosome"/>
</dbReference>
<organism evidence="2 3">
    <name type="scientific">Pseudoxanthomonas mexicana</name>
    <dbReference type="NCBI Taxonomy" id="128785"/>
    <lineage>
        <taxon>Bacteria</taxon>
        <taxon>Pseudomonadati</taxon>
        <taxon>Pseudomonadota</taxon>
        <taxon>Gammaproteobacteria</taxon>
        <taxon>Lysobacterales</taxon>
        <taxon>Lysobacteraceae</taxon>
        <taxon>Pseudoxanthomonas</taxon>
    </lineage>
</organism>
<dbReference type="SUPFAM" id="SSF55781">
    <property type="entry name" value="GAF domain-like"/>
    <property type="match status" value="1"/>
</dbReference>
<dbReference type="EMBL" id="CP060731">
    <property type="protein sequence ID" value="QNN76334.1"/>
    <property type="molecule type" value="Genomic_DNA"/>
</dbReference>
<dbReference type="SMART" id="SM00065">
    <property type="entry name" value="GAF"/>
    <property type="match status" value="1"/>
</dbReference>
<dbReference type="InterPro" id="IPR001633">
    <property type="entry name" value="EAL_dom"/>
</dbReference>
<dbReference type="PANTHER" id="PTHR33121:SF76">
    <property type="entry name" value="SIGNALING PROTEIN"/>
    <property type="match status" value="1"/>
</dbReference>
<dbReference type="CDD" id="cd01948">
    <property type="entry name" value="EAL"/>
    <property type="match status" value="1"/>
</dbReference>
<dbReference type="SMART" id="SM00052">
    <property type="entry name" value="EAL"/>
    <property type="match status" value="1"/>
</dbReference>